<dbReference type="AlphaFoldDB" id="A0ABD0NVS7"/>
<dbReference type="Proteomes" id="UP001529510">
    <property type="component" value="Unassembled WGS sequence"/>
</dbReference>
<evidence type="ECO:0000256" key="2">
    <source>
        <dbReference type="ARBA" id="ARBA00022771"/>
    </source>
</evidence>
<accession>A0ABD0NVS7</accession>
<feature type="non-terminal residue" evidence="6">
    <location>
        <position position="124"/>
    </location>
</feature>
<organism evidence="6 7">
    <name type="scientific">Cirrhinus mrigala</name>
    <name type="common">Mrigala</name>
    <dbReference type="NCBI Taxonomy" id="683832"/>
    <lineage>
        <taxon>Eukaryota</taxon>
        <taxon>Metazoa</taxon>
        <taxon>Chordata</taxon>
        <taxon>Craniata</taxon>
        <taxon>Vertebrata</taxon>
        <taxon>Euteleostomi</taxon>
        <taxon>Actinopterygii</taxon>
        <taxon>Neopterygii</taxon>
        <taxon>Teleostei</taxon>
        <taxon>Ostariophysi</taxon>
        <taxon>Cypriniformes</taxon>
        <taxon>Cyprinidae</taxon>
        <taxon>Labeoninae</taxon>
        <taxon>Labeonini</taxon>
        <taxon>Cirrhinus</taxon>
    </lineage>
</organism>
<evidence type="ECO:0000313" key="7">
    <source>
        <dbReference type="Proteomes" id="UP001529510"/>
    </source>
</evidence>
<evidence type="ECO:0000256" key="3">
    <source>
        <dbReference type="ARBA" id="ARBA00022833"/>
    </source>
</evidence>
<keyword evidence="3" id="KW-0862">Zinc</keyword>
<reference evidence="6 7" key="1">
    <citation type="submission" date="2024-05" db="EMBL/GenBank/DDBJ databases">
        <title>Genome sequencing and assembly of Indian major carp, Cirrhinus mrigala (Hamilton, 1822).</title>
        <authorList>
            <person name="Mohindra V."/>
            <person name="Chowdhury L.M."/>
            <person name="Lal K."/>
            <person name="Jena J.K."/>
        </authorList>
    </citation>
    <scope>NUCLEOTIDE SEQUENCE [LARGE SCALE GENOMIC DNA]</scope>
    <source>
        <strain evidence="6">CM1030</strain>
        <tissue evidence="6">Blood</tissue>
    </source>
</reference>
<evidence type="ECO:0000259" key="5">
    <source>
        <dbReference type="Pfam" id="PF25600"/>
    </source>
</evidence>
<evidence type="ECO:0000256" key="1">
    <source>
        <dbReference type="ARBA" id="ARBA00022723"/>
    </source>
</evidence>
<feature type="non-terminal residue" evidence="6">
    <location>
        <position position="1"/>
    </location>
</feature>
<evidence type="ECO:0000256" key="4">
    <source>
        <dbReference type="SAM" id="Coils"/>
    </source>
</evidence>
<keyword evidence="7" id="KW-1185">Reference proteome</keyword>
<dbReference type="InterPro" id="IPR051051">
    <property type="entry name" value="E3_ubiq-ligase_TRIM/RNF"/>
</dbReference>
<dbReference type="GO" id="GO:0008270">
    <property type="term" value="F:zinc ion binding"/>
    <property type="evidence" value="ECO:0007669"/>
    <property type="project" value="UniProtKB-KW"/>
</dbReference>
<feature type="coiled-coil region" evidence="4">
    <location>
        <begin position="29"/>
        <end position="66"/>
    </location>
</feature>
<dbReference type="PANTHER" id="PTHR25465">
    <property type="entry name" value="B-BOX DOMAIN CONTAINING"/>
    <property type="match status" value="1"/>
</dbReference>
<evidence type="ECO:0000313" key="6">
    <source>
        <dbReference type="EMBL" id="KAL0165968.1"/>
    </source>
</evidence>
<keyword evidence="1" id="KW-0479">Metal-binding</keyword>
<dbReference type="EMBL" id="JAMKFB020000019">
    <property type="protein sequence ID" value="KAL0165968.1"/>
    <property type="molecule type" value="Genomic_DNA"/>
</dbReference>
<dbReference type="Pfam" id="PF25600">
    <property type="entry name" value="TRIM_CC"/>
    <property type="match status" value="1"/>
</dbReference>
<protein>
    <recommendedName>
        <fullName evidence="5">TRIM8/14/16/25/29/45/65 coiled-coil region domain-containing protein</fullName>
    </recommendedName>
</protein>
<keyword evidence="2" id="KW-0863">Zinc-finger</keyword>
<name>A0ABD0NVS7_CIRMR</name>
<proteinExistence type="predicted"/>
<sequence length="124" mass="14722">TAVEDSERIFNELIQSIEKRRSEVTQMIRDREKTVVSRAEGLVERLKQEIDELRRRNSELEQLSHTDDDALFLWRLPFLYDPPESLDIFSITVSSYDDVRESVSQLRQKLDNFCRKEIEKMSGK</sequence>
<gene>
    <name evidence="6" type="ORF">M9458_037812</name>
</gene>
<feature type="domain" description="TRIM8/14/16/25/29/45/65 coiled-coil region" evidence="5">
    <location>
        <begin position="2"/>
        <end position="116"/>
    </location>
</feature>
<keyword evidence="4" id="KW-0175">Coiled coil</keyword>
<comment type="caution">
    <text evidence="6">The sequence shown here is derived from an EMBL/GenBank/DDBJ whole genome shotgun (WGS) entry which is preliminary data.</text>
</comment>
<dbReference type="InterPro" id="IPR058030">
    <property type="entry name" value="TRIM8/14/16/25/29/45/65_CC"/>
</dbReference>
<dbReference type="PANTHER" id="PTHR25465:SF5">
    <property type="entry name" value="E3 UBIQUITIN_ISG15 LIGASE TRIM25-RELATED"/>
    <property type="match status" value="1"/>
</dbReference>